<dbReference type="PANTHER" id="PTHR45982">
    <property type="entry name" value="REGULATOR OF CHROMOSOME CONDENSATION"/>
    <property type="match status" value="1"/>
</dbReference>
<name>A0A8J6BH28_9EUKA</name>
<dbReference type="Gene3D" id="2.130.10.30">
    <property type="entry name" value="Regulator of chromosome condensation 1/beta-lactamase-inhibitor protein II"/>
    <property type="match status" value="1"/>
</dbReference>
<dbReference type="Proteomes" id="UP000717585">
    <property type="component" value="Unassembled WGS sequence"/>
</dbReference>
<accession>A0A8J6BH28</accession>
<organism evidence="1 2">
    <name type="scientific">Carpediemonas membranifera</name>
    <dbReference type="NCBI Taxonomy" id="201153"/>
    <lineage>
        <taxon>Eukaryota</taxon>
        <taxon>Metamonada</taxon>
        <taxon>Carpediemonas-like organisms</taxon>
        <taxon>Carpediemonas</taxon>
    </lineage>
</organism>
<comment type="caution">
    <text evidence="1">The sequence shown here is derived from an EMBL/GenBank/DDBJ whole genome shotgun (WGS) entry which is preliminary data.</text>
</comment>
<evidence type="ECO:0000313" key="1">
    <source>
        <dbReference type="EMBL" id="KAG9397317.1"/>
    </source>
</evidence>
<dbReference type="InterPro" id="IPR009091">
    <property type="entry name" value="RCC1/BLIP-II"/>
</dbReference>
<dbReference type="EMBL" id="JAHDYR010000003">
    <property type="protein sequence ID" value="KAG9397317.1"/>
    <property type="molecule type" value="Genomic_DNA"/>
</dbReference>
<protein>
    <submittedName>
        <fullName evidence="1">Regulator of chromosome condensation (RCC1) repeat family protein</fullName>
    </submittedName>
</protein>
<dbReference type="PANTHER" id="PTHR45982:SF1">
    <property type="entry name" value="REGULATOR OF CHROMOSOME CONDENSATION"/>
    <property type="match status" value="1"/>
</dbReference>
<dbReference type="SUPFAM" id="SSF50985">
    <property type="entry name" value="RCC1/BLIP-II"/>
    <property type="match status" value="1"/>
</dbReference>
<gene>
    <name evidence="1" type="ORF">J8273_1232</name>
</gene>
<dbReference type="GO" id="GO:0005737">
    <property type="term" value="C:cytoplasm"/>
    <property type="evidence" value="ECO:0007669"/>
    <property type="project" value="TreeGrafter"/>
</dbReference>
<proteinExistence type="predicted"/>
<evidence type="ECO:0000313" key="2">
    <source>
        <dbReference type="Proteomes" id="UP000717585"/>
    </source>
</evidence>
<reference evidence="1" key="1">
    <citation type="submission" date="2021-05" db="EMBL/GenBank/DDBJ databases">
        <title>A free-living protist that lacks canonical eukaryotic 1 DNA replication and segregation systems.</title>
        <authorList>
            <person name="Salas-Leiva D.E."/>
            <person name="Tromer E.C."/>
            <person name="Curtis B.A."/>
            <person name="Jerlstrom-Hultqvist J."/>
            <person name="Kolisko M."/>
            <person name="Yi Z."/>
            <person name="Salas-Leiva J.S."/>
            <person name="Gallot-Lavallee L."/>
            <person name="Kops G.J.P.L."/>
            <person name="Archibald J.M."/>
            <person name="Simpson A.G.B."/>
            <person name="Roger A.J."/>
        </authorList>
    </citation>
    <scope>NUCLEOTIDE SEQUENCE</scope>
    <source>
        <strain evidence="1">BICM</strain>
    </source>
</reference>
<sequence length="583" mass="63092">MIHICISLSAFLPNPESASADSSSPIQQAIDHFIDTCTAQDIPVDSIPPDVPLSPDLRTLCKLKYWMSQADELSKDCSHEMAVAVAKVGEQVHALYQEYEILEGPTLLALKPHIIDAIIMASNPEKDIWYINRTIVSNRNEISTLSPSFKDGDLTLVARDRRIFSVIGGDLEKGRTTPLPMCFSDTVTTPLDPIPGLERGRISWVRLPPVRDVKMRDGSIFVLTERGLFAWGRNRHADMPPSAGRLGVGSSEKIVSRPARVRIPSAALNVMAISDGTFFQTVEGVFYASGDNSNGRLGIGSFMSTSIPVMTVCEAPIRSLVFAPSGLFALTARGIMSCGNNRFGTLGVGSARVSTLTHLQIPGEFSPNKVICGRRSTFLIQGQDCYAMGLNGDGQLGVVGPEVVHVPTRLRFPVTAVLSVGNSSVFVSQANVLVCGEILRKILTPVGTRIQPPSPIAIPWRFTSLVLGWMSLFVLAEDGTWHACGLNHQGQLGSGMADAHIRCWRPVVTREPIRTVEMFGEARLDPFGKPVQSAMGCVTRFITVNDSVLVSGLVDGEAVPTPRLAPLGLDWGRLVSARWDVGS</sequence>
<keyword evidence="2" id="KW-1185">Reference proteome</keyword>
<dbReference type="InterPro" id="IPR051553">
    <property type="entry name" value="Ran_GTPase-activating"/>
</dbReference>
<dbReference type="GO" id="GO:0005085">
    <property type="term" value="F:guanyl-nucleotide exchange factor activity"/>
    <property type="evidence" value="ECO:0007669"/>
    <property type="project" value="TreeGrafter"/>
</dbReference>
<dbReference type="OrthoDB" id="10256179at2759"/>
<dbReference type="AlphaFoldDB" id="A0A8J6BH28"/>